<organism evidence="2 3">
    <name type="scientific">Aurantiacibacter rhizosphaerae</name>
    <dbReference type="NCBI Taxonomy" id="2691582"/>
    <lineage>
        <taxon>Bacteria</taxon>
        <taxon>Pseudomonadati</taxon>
        <taxon>Pseudomonadota</taxon>
        <taxon>Alphaproteobacteria</taxon>
        <taxon>Sphingomonadales</taxon>
        <taxon>Erythrobacteraceae</taxon>
        <taxon>Aurantiacibacter</taxon>
    </lineage>
</organism>
<feature type="signal peptide" evidence="1">
    <location>
        <begin position="1"/>
        <end position="19"/>
    </location>
</feature>
<evidence type="ECO:0008006" key="4">
    <source>
        <dbReference type="Google" id="ProtNLM"/>
    </source>
</evidence>
<evidence type="ECO:0000313" key="2">
    <source>
        <dbReference type="EMBL" id="MWV26643.1"/>
    </source>
</evidence>
<proteinExistence type="predicted"/>
<accession>A0A844XA12</accession>
<reference evidence="2 3" key="2">
    <citation type="submission" date="2020-02" db="EMBL/GenBank/DDBJ databases">
        <title>Erythrobacter dongmakensis sp. nov., isolated from a tidal mudflat.</title>
        <authorList>
            <person name="Kim I.S."/>
        </authorList>
    </citation>
    <scope>NUCLEOTIDE SEQUENCE [LARGE SCALE GENOMIC DNA]</scope>
    <source>
        <strain evidence="2 3">GH3-10</strain>
    </source>
</reference>
<gene>
    <name evidence="2" type="ORF">GRF63_01875</name>
</gene>
<reference evidence="2 3" key="1">
    <citation type="submission" date="2019-12" db="EMBL/GenBank/DDBJ databases">
        <authorList>
            <person name="Lee S.D."/>
        </authorList>
    </citation>
    <scope>NUCLEOTIDE SEQUENCE [LARGE SCALE GENOMIC DNA]</scope>
    <source>
        <strain evidence="2 3">GH3-10</strain>
    </source>
</reference>
<sequence length="257" mass="27484">MISRVTIALVGIASIATLAACASPQAQRVERERRAATAFLERQGSIGDPGRVAAADIAFAKMAREQGQWTAFLEYAAPDALIHGRNGVIPAQPWLAQQDNPSVSVAWTPNTVWSSCDGTLAVSFGRFQEPDGKVGSYVTTWELQSDNSYKYTYDLGALDDPQPVRQPQEELPEGAIIVPGMTAIEGRVADCPAAGIDQPAMPVATSAGNASGTTTSKDGTLQWTWSHADNGERRVIVTWLREGEVREALNFAVPAEG</sequence>
<feature type="chain" id="PRO_5032460968" description="Lipoprotein" evidence="1">
    <location>
        <begin position="20"/>
        <end position="257"/>
    </location>
</feature>
<keyword evidence="3" id="KW-1185">Reference proteome</keyword>
<dbReference type="EMBL" id="WUBR01000001">
    <property type="protein sequence ID" value="MWV26643.1"/>
    <property type="molecule type" value="Genomic_DNA"/>
</dbReference>
<dbReference type="Proteomes" id="UP000461409">
    <property type="component" value="Unassembled WGS sequence"/>
</dbReference>
<comment type="caution">
    <text evidence="2">The sequence shown here is derived from an EMBL/GenBank/DDBJ whole genome shotgun (WGS) entry which is preliminary data.</text>
</comment>
<protein>
    <recommendedName>
        <fullName evidence="4">Lipoprotein</fullName>
    </recommendedName>
</protein>
<keyword evidence="1" id="KW-0732">Signal</keyword>
<dbReference type="RefSeq" id="WP_160484317.1">
    <property type="nucleotide sequence ID" value="NZ_WUBR01000001.1"/>
</dbReference>
<name>A0A844XA12_9SPHN</name>
<dbReference type="AlphaFoldDB" id="A0A844XA12"/>
<evidence type="ECO:0000313" key="3">
    <source>
        <dbReference type="Proteomes" id="UP000461409"/>
    </source>
</evidence>
<dbReference type="PROSITE" id="PS51257">
    <property type="entry name" value="PROKAR_LIPOPROTEIN"/>
    <property type="match status" value="1"/>
</dbReference>
<evidence type="ECO:0000256" key="1">
    <source>
        <dbReference type="SAM" id="SignalP"/>
    </source>
</evidence>